<protein>
    <submittedName>
        <fullName evidence="4">Jacalin-related lectin 19</fullName>
    </submittedName>
</protein>
<reference evidence="4 5" key="1">
    <citation type="submission" date="2019-12" db="EMBL/GenBank/DDBJ databases">
        <authorList>
            <person name="Alioto T."/>
            <person name="Alioto T."/>
            <person name="Gomez Garrido J."/>
        </authorList>
    </citation>
    <scope>NUCLEOTIDE SEQUENCE [LARGE SCALE GENOMIC DNA]</scope>
</reference>
<name>A0A8S0UGD6_OLEEU</name>
<keyword evidence="5" id="KW-1185">Reference proteome</keyword>
<dbReference type="OrthoDB" id="907596at2759"/>
<dbReference type="InterPro" id="IPR001229">
    <property type="entry name" value="Jacalin-like_lectin_dom"/>
</dbReference>
<organism evidence="4 5">
    <name type="scientific">Olea europaea subsp. europaea</name>
    <dbReference type="NCBI Taxonomy" id="158383"/>
    <lineage>
        <taxon>Eukaryota</taxon>
        <taxon>Viridiplantae</taxon>
        <taxon>Streptophyta</taxon>
        <taxon>Embryophyta</taxon>
        <taxon>Tracheophyta</taxon>
        <taxon>Spermatophyta</taxon>
        <taxon>Magnoliopsida</taxon>
        <taxon>eudicotyledons</taxon>
        <taxon>Gunneridae</taxon>
        <taxon>Pentapetalae</taxon>
        <taxon>asterids</taxon>
        <taxon>lamiids</taxon>
        <taxon>Lamiales</taxon>
        <taxon>Oleaceae</taxon>
        <taxon>Oleeae</taxon>
        <taxon>Olea</taxon>
    </lineage>
</organism>
<evidence type="ECO:0000313" key="5">
    <source>
        <dbReference type="Proteomes" id="UP000594638"/>
    </source>
</evidence>
<dbReference type="PROSITE" id="PS51752">
    <property type="entry name" value="JACALIN_LECTIN"/>
    <property type="match status" value="1"/>
</dbReference>
<dbReference type="PANTHER" id="PTHR47293">
    <property type="entry name" value="JACALIN-RELATED LECTIN 3"/>
    <property type="match status" value="1"/>
</dbReference>
<evidence type="ECO:0000256" key="2">
    <source>
        <dbReference type="ARBA" id="ARBA00022734"/>
    </source>
</evidence>
<evidence type="ECO:0000313" key="4">
    <source>
        <dbReference type="EMBL" id="CAA3017239.1"/>
    </source>
</evidence>
<sequence length="268" mass="29908">MWGIRCLPDHLSTRRSVIVNGTWYNFGPLTSISKIIKTELFWMGLRMESDTTTKVITFLFFIESLPHLGINCYKALDIWDQSLFFHSWISMDGEKDQAGEKKRAIVVGPWGGNGGTNWDDGNYSGVREISLKYGRCIDSICVVYDKNGKPVSGEKHGGSGGGSTAEIKLQFPEEFLTTVSGHYSPVVRGGTPVIRSLTFKSNQRSFGPFGVEEGTPFSFPMEGGQIVGFKGKCGWFLDAIGFHISRHRTTKVMQKVQQRFRRLTSSVS</sequence>
<dbReference type="EMBL" id="CACTIH010007686">
    <property type="protein sequence ID" value="CAA3017239.1"/>
    <property type="molecule type" value="Genomic_DNA"/>
</dbReference>
<dbReference type="FunFam" id="2.100.10.30:FF:000001">
    <property type="entry name" value="Jacalin-related lectin 33"/>
    <property type="match status" value="1"/>
</dbReference>
<dbReference type="SUPFAM" id="SSF51101">
    <property type="entry name" value="Mannose-binding lectins"/>
    <property type="match status" value="1"/>
</dbReference>
<dbReference type="GO" id="GO:0030246">
    <property type="term" value="F:carbohydrate binding"/>
    <property type="evidence" value="ECO:0007669"/>
    <property type="project" value="UniProtKB-KW"/>
</dbReference>
<evidence type="ECO:0000259" key="3">
    <source>
        <dbReference type="PROSITE" id="PS51752"/>
    </source>
</evidence>
<proteinExistence type="inferred from homology"/>
<dbReference type="Pfam" id="PF01419">
    <property type="entry name" value="Jacalin"/>
    <property type="match status" value="1"/>
</dbReference>
<comment type="similarity">
    <text evidence="1">Belongs to the jacalin lectin family.</text>
</comment>
<dbReference type="SMART" id="SM00915">
    <property type="entry name" value="Jacalin"/>
    <property type="match status" value="1"/>
</dbReference>
<dbReference type="Gene3D" id="2.100.10.30">
    <property type="entry name" value="Jacalin-like lectin domain"/>
    <property type="match status" value="1"/>
</dbReference>
<dbReference type="InterPro" id="IPR036404">
    <property type="entry name" value="Jacalin-like_lectin_dom_sf"/>
</dbReference>
<dbReference type="InterPro" id="IPR033734">
    <property type="entry name" value="Jacalin-like_lectin_dom_plant"/>
</dbReference>
<evidence type="ECO:0000256" key="1">
    <source>
        <dbReference type="ARBA" id="ARBA00006568"/>
    </source>
</evidence>
<dbReference type="Proteomes" id="UP000594638">
    <property type="component" value="Unassembled WGS sequence"/>
</dbReference>
<dbReference type="AlphaFoldDB" id="A0A8S0UGD6"/>
<dbReference type="Gramene" id="OE9A110141T1">
    <property type="protein sequence ID" value="OE9A110141C1"/>
    <property type="gene ID" value="OE9A110141"/>
</dbReference>
<gene>
    <name evidence="4" type="ORF">OLEA9_A110141</name>
</gene>
<feature type="domain" description="Jacalin-type lectin" evidence="3">
    <location>
        <begin position="104"/>
        <end position="246"/>
    </location>
</feature>
<accession>A0A8S0UGD6</accession>
<keyword evidence="2" id="KW-0430">Lectin</keyword>
<comment type="caution">
    <text evidence="4">The sequence shown here is derived from an EMBL/GenBank/DDBJ whole genome shotgun (WGS) entry which is preliminary data.</text>
</comment>
<dbReference type="CDD" id="cd09612">
    <property type="entry name" value="Jacalin"/>
    <property type="match status" value="1"/>
</dbReference>
<dbReference type="PANTHER" id="PTHR47293:SF15">
    <property type="entry name" value="JACALIN-RELATED LECTIN 19"/>
    <property type="match status" value="1"/>
</dbReference>